<keyword evidence="4" id="KW-1003">Cell membrane</keyword>
<keyword evidence="5 8" id="KW-0812">Transmembrane</keyword>
<feature type="transmembrane region" description="Helical" evidence="8">
    <location>
        <begin position="327"/>
        <end position="352"/>
    </location>
</feature>
<evidence type="ECO:0000256" key="8">
    <source>
        <dbReference type="RuleBase" id="RU365088"/>
    </source>
</evidence>
<dbReference type="SUPFAM" id="SSF103473">
    <property type="entry name" value="MFS general substrate transporter"/>
    <property type="match status" value="1"/>
</dbReference>
<protein>
    <recommendedName>
        <fullName evidence="8">Bcr/CflA family efflux transporter</fullName>
    </recommendedName>
</protein>
<feature type="transmembrane region" description="Helical" evidence="8">
    <location>
        <begin position="299"/>
        <end position="321"/>
    </location>
</feature>
<feature type="transmembrane region" description="Helical" evidence="8">
    <location>
        <begin position="229"/>
        <end position="248"/>
    </location>
</feature>
<feature type="domain" description="Major facilitator superfamily (MFS) profile" evidence="9">
    <location>
        <begin position="26"/>
        <end position="414"/>
    </location>
</feature>
<comment type="similarity">
    <text evidence="2 8">Belongs to the major facilitator superfamily. Bcr/CmlA family.</text>
</comment>
<evidence type="ECO:0000256" key="5">
    <source>
        <dbReference type="ARBA" id="ARBA00022692"/>
    </source>
</evidence>
<sequence>MPSTVVADRADRTARLLAVGRMPVWLVILLGSLSAVGPLSTDMYLPAFPAIQAALGSEGGAAQATLAVWFLGLAVGQFTQGPASDRWGRRAPLLFGMAVYTVGSLGCTLSHDIWSFCAFRFLAALGGSAGMVIPRAIVRDIATGVRGSQLMSQLTLVLGVVPVLAPSLGSLVLGFASWRSIFLIATVYGIVEFVTVWRVLPDTLPPQARLKLPPLDVFRRVFTIIREPVFLANSCICGFGTFIIFAYLAGTPIVFERIRHFTPTQFGLLFGFNAACYITGTQLNARYAHRIGLARLLRFGLTAMASSALLLCVVAALGLAAPACPLLFVSVPVLGVMTSMGFITPNATVLALGGHARHAGSASALLGTLQFSFGAVSGAMMSLFPQVSALPMAAVILFGVAGAVSCFLFYRRRAGNG</sequence>
<name>A0ABT1W9S1_9PROT</name>
<evidence type="ECO:0000313" key="10">
    <source>
        <dbReference type="EMBL" id="MCQ8279635.1"/>
    </source>
</evidence>
<feature type="transmembrane region" description="Helical" evidence="8">
    <location>
        <begin position="268"/>
        <end position="287"/>
    </location>
</feature>
<dbReference type="Gene3D" id="1.20.1720.10">
    <property type="entry name" value="Multidrug resistance protein D"/>
    <property type="match status" value="1"/>
</dbReference>
<gene>
    <name evidence="10" type="ORF">NFI95_14415</name>
</gene>
<dbReference type="EMBL" id="JAMSKV010000014">
    <property type="protein sequence ID" value="MCQ8279635.1"/>
    <property type="molecule type" value="Genomic_DNA"/>
</dbReference>
<evidence type="ECO:0000259" key="9">
    <source>
        <dbReference type="PROSITE" id="PS50850"/>
    </source>
</evidence>
<feature type="transmembrane region" description="Helical" evidence="8">
    <location>
        <begin position="60"/>
        <end position="79"/>
    </location>
</feature>
<dbReference type="Proteomes" id="UP001524587">
    <property type="component" value="Unassembled WGS sequence"/>
</dbReference>
<keyword evidence="3 8" id="KW-0813">Transport</keyword>
<evidence type="ECO:0000256" key="4">
    <source>
        <dbReference type="ARBA" id="ARBA00022475"/>
    </source>
</evidence>
<feature type="transmembrane region" description="Helical" evidence="8">
    <location>
        <begin position="364"/>
        <end position="384"/>
    </location>
</feature>
<keyword evidence="6 8" id="KW-1133">Transmembrane helix</keyword>
<organism evidence="10 11">
    <name type="scientific">Endosaccharibacter trunci</name>
    <dbReference type="NCBI Taxonomy" id="2812733"/>
    <lineage>
        <taxon>Bacteria</taxon>
        <taxon>Pseudomonadati</taxon>
        <taxon>Pseudomonadota</taxon>
        <taxon>Alphaproteobacteria</taxon>
        <taxon>Acetobacterales</taxon>
        <taxon>Acetobacteraceae</taxon>
        <taxon>Endosaccharibacter</taxon>
    </lineage>
</organism>
<keyword evidence="7 8" id="KW-0472">Membrane</keyword>
<evidence type="ECO:0000256" key="2">
    <source>
        <dbReference type="ARBA" id="ARBA00006236"/>
    </source>
</evidence>
<dbReference type="PANTHER" id="PTHR23502:SF132">
    <property type="entry name" value="POLYAMINE TRANSPORTER 2-RELATED"/>
    <property type="match status" value="1"/>
</dbReference>
<evidence type="ECO:0000256" key="1">
    <source>
        <dbReference type="ARBA" id="ARBA00004651"/>
    </source>
</evidence>
<dbReference type="InterPro" id="IPR036259">
    <property type="entry name" value="MFS_trans_sf"/>
</dbReference>
<reference evidence="10 11" key="1">
    <citation type="submission" date="2022-06" db="EMBL/GenBank/DDBJ databases">
        <title>Endosaccharibacter gen. nov., sp. nov., endophytic bacteria isolated from sugarcane.</title>
        <authorList>
            <person name="Pitiwittayakul N."/>
            <person name="Yukphan P."/>
            <person name="Charoenyingcharoen P."/>
            <person name="Tanasupawat S."/>
        </authorList>
    </citation>
    <scope>NUCLEOTIDE SEQUENCE [LARGE SCALE GENOMIC DNA]</scope>
    <source>
        <strain evidence="10 11">KSS8</strain>
    </source>
</reference>
<proteinExistence type="inferred from homology"/>
<feature type="transmembrane region" description="Helical" evidence="8">
    <location>
        <begin position="181"/>
        <end position="200"/>
    </location>
</feature>
<dbReference type="PROSITE" id="PS50850">
    <property type="entry name" value="MFS"/>
    <property type="match status" value="1"/>
</dbReference>
<keyword evidence="8" id="KW-0997">Cell inner membrane</keyword>
<evidence type="ECO:0000256" key="7">
    <source>
        <dbReference type="ARBA" id="ARBA00023136"/>
    </source>
</evidence>
<keyword evidence="11" id="KW-1185">Reference proteome</keyword>
<dbReference type="InterPro" id="IPR004812">
    <property type="entry name" value="Efflux_drug-R_Bcr/CmlA"/>
</dbReference>
<feature type="transmembrane region" description="Helical" evidence="8">
    <location>
        <begin position="390"/>
        <end position="410"/>
    </location>
</feature>
<evidence type="ECO:0000313" key="11">
    <source>
        <dbReference type="Proteomes" id="UP001524587"/>
    </source>
</evidence>
<evidence type="ECO:0000256" key="6">
    <source>
        <dbReference type="ARBA" id="ARBA00022989"/>
    </source>
</evidence>
<dbReference type="CDD" id="cd17320">
    <property type="entry name" value="MFS_MdfA_MDR_like"/>
    <property type="match status" value="1"/>
</dbReference>
<evidence type="ECO:0000256" key="3">
    <source>
        <dbReference type="ARBA" id="ARBA00022448"/>
    </source>
</evidence>
<dbReference type="Pfam" id="PF07690">
    <property type="entry name" value="MFS_1"/>
    <property type="match status" value="1"/>
</dbReference>
<dbReference type="InterPro" id="IPR020846">
    <property type="entry name" value="MFS_dom"/>
</dbReference>
<feature type="transmembrane region" description="Helical" evidence="8">
    <location>
        <begin position="22"/>
        <end position="40"/>
    </location>
</feature>
<feature type="transmembrane region" description="Helical" evidence="8">
    <location>
        <begin position="113"/>
        <end position="133"/>
    </location>
</feature>
<dbReference type="NCBIfam" id="TIGR00710">
    <property type="entry name" value="efflux_Bcr_CflA"/>
    <property type="match status" value="1"/>
</dbReference>
<accession>A0ABT1W9S1</accession>
<dbReference type="RefSeq" id="WP_422865124.1">
    <property type="nucleotide sequence ID" value="NZ_JAMSKV010000014.1"/>
</dbReference>
<feature type="transmembrane region" description="Helical" evidence="8">
    <location>
        <begin position="154"/>
        <end position="175"/>
    </location>
</feature>
<comment type="subcellular location">
    <subcellularLocation>
        <location evidence="8">Cell inner membrane</location>
        <topology evidence="8">Multi-pass membrane protein</topology>
    </subcellularLocation>
    <subcellularLocation>
        <location evidence="1">Cell membrane</location>
        <topology evidence="1">Multi-pass membrane protein</topology>
    </subcellularLocation>
</comment>
<dbReference type="InterPro" id="IPR011701">
    <property type="entry name" value="MFS"/>
</dbReference>
<feature type="transmembrane region" description="Helical" evidence="8">
    <location>
        <begin position="91"/>
        <end position="107"/>
    </location>
</feature>
<dbReference type="PANTHER" id="PTHR23502">
    <property type="entry name" value="MAJOR FACILITATOR SUPERFAMILY"/>
    <property type="match status" value="1"/>
</dbReference>
<comment type="caution">
    <text evidence="10">The sequence shown here is derived from an EMBL/GenBank/DDBJ whole genome shotgun (WGS) entry which is preliminary data.</text>
</comment>